<organism evidence="1 2">
    <name type="scientific">Cohnella nanjingensis</name>
    <dbReference type="NCBI Taxonomy" id="1387779"/>
    <lineage>
        <taxon>Bacteria</taxon>
        <taxon>Bacillati</taxon>
        <taxon>Bacillota</taxon>
        <taxon>Bacilli</taxon>
        <taxon>Bacillales</taxon>
        <taxon>Paenibacillaceae</taxon>
        <taxon>Cohnella</taxon>
    </lineage>
</organism>
<name>A0A7X0RRX4_9BACL</name>
<dbReference type="EMBL" id="JACJVP010000029">
    <property type="protein sequence ID" value="MBB6672569.1"/>
    <property type="molecule type" value="Genomic_DNA"/>
</dbReference>
<sequence>MHDRDYLMRLISQMSVAFGRLMGLKEQKKHEEAIVHIDEFLSRELRLRARLALGLSDKDLLAMFSTGGVPNAETVAIIATFLQEEGDLLRELGRDAESVPRYEKALRLMLYVLRVNGPIEGLGLEIRKNMLLTALADESCSAETRRAIWVWQEYEGRYAEAEDLLYDLSEDGAVTPEDGREFYDRLDRLGDEALASGGLTRDELQDGRRQWQSLTGETAS</sequence>
<keyword evidence="2" id="KW-1185">Reference proteome</keyword>
<comment type="caution">
    <text evidence="1">The sequence shown here is derived from an EMBL/GenBank/DDBJ whole genome shotgun (WGS) entry which is preliminary data.</text>
</comment>
<dbReference type="AlphaFoldDB" id="A0A7X0RRX4"/>
<gene>
    <name evidence="1" type="ORF">H7C19_17955</name>
</gene>
<reference evidence="1 2" key="1">
    <citation type="submission" date="2020-08" db="EMBL/GenBank/DDBJ databases">
        <title>Cohnella phylogeny.</title>
        <authorList>
            <person name="Dunlap C."/>
        </authorList>
    </citation>
    <scope>NUCLEOTIDE SEQUENCE [LARGE SCALE GENOMIC DNA]</scope>
    <source>
        <strain evidence="1 2">DSM 28246</strain>
    </source>
</reference>
<evidence type="ECO:0008006" key="3">
    <source>
        <dbReference type="Google" id="ProtNLM"/>
    </source>
</evidence>
<proteinExistence type="predicted"/>
<dbReference type="RefSeq" id="WP_185144049.1">
    <property type="nucleotide sequence ID" value="NZ_JACJVP010000029.1"/>
</dbReference>
<evidence type="ECO:0000313" key="2">
    <source>
        <dbReference type="Proteomes" id="UP000547209"/>
    </source>
</evidence>
<accession>A0A7X0RRX4</accession>
<dbReference type="Pfam" id="PF20092">
    <property type="entry name" value="DUF6483"/>
    <property type="match status" value="1"/>
</dbReference>
<dbReference type="Proteomes" id="UP000547209">
    <property type="component" value="Unassembled WGS sequence"/>
</dbReference>
<protein>
    <recommendedName>
        <fullName evidence="3">Tetratricopeptide repeat protein</fullName>
    </recommendedName>
</protein>
<evidence type="ECO:0000313" key="1">
    <source>
        <dbReference type="EMBL" id="MBB6672569.1"/>
    </source>
</evidence>
<dbReference type="InterPro" id="IPR045507">
    <property type="entry name" value="DUF6483"/>
</dbReference>